<feature type="coiled-coil region" evidence="1">
    <location>
        <begin position="640"/>
        <end position="671"/>
    </location>
</feature>
<sequence>MAADAVRAEQIKQMIIALGDENFRKLVDPRPGEIVASLPFPGLPWSRTGTRPSKVFDFVTRQEYGKILSRLVEKIGENPALDVSCVVSLSGVKGSGKSCFLRALAILLISAQIPKLRIICIWYLDAMAPLVPQITAALYFAFSDDAEAVEKIGLIDSPDSLDAFLKIRVQNEKFFLLVDGAERYDKSHKDGSPRRLEDTEDAQAASRWLDVFYKWSTHRFQTFSRNVTRVDVTHINEHFNCLFTSEEYNTFLTTCKILGPMLRENPDRVAVVDHLAGRHPMSLYLLEEKCAQYVKTITGAASNKRKVENPLAMAVLKRKTETGPVPSRSTTEIVSSAHCLPPGHKFLADACDWSEVVSLFREDENFQSMRKQPDLVDGFLLPIAGQESSIPCTPFIRELDLQMRLLRRESHVYRTPQMRALLQQLLKERNTVWPQVGYICEGIVAEAVLDEGFCFRGTNYRADRVESLSGKPKLITASDLNTNEKVFYMTGSFNFKYVDGLLVWKDGHGMLHFWFVQVCLNPGAHRSTEFKFVRREEFIQWTILTDPFKLYYVYVCPKPTSLPSEEHEENRTLEQGTPEKTNKPTSRKKGTPEKTKGTKNKEAKELVTHYEQDDGTVAYTKAEIAFDRCLRLTEEEIALLKELGKLRERLANEKKARKKQRENELDEQLADKQKYRGMFLRAELQDIAEKYGIPDASSRKKFPSTPDLILAIPLNGLMEAEAAKMKAKQKAGRKRLKQEKMPLN</sequence>
<feature type="compositionally biased region" description="Basic residues" evidence="2">
    <location>
        <begin position="725"/>
        <end position="737"/>
    </location>
</feature>
<proteinExistence type="predicted"/>
<organism evidence="4">
    <name type="scientific">Selaginella moellendorffii</name>
    <name type="common">Spikemoss</name>
    <dbReference type="NCBI Taxonomy" id="88036"/>
    <lineage>
        <taxon>Eukaryota</taxon>
        <taxon>Viridiplantae</taxon>
        <taxon>Streptophyta</taxon>
        <taxon>Embryophyta</taxon>
        <taxon>Tracheophyta</taxon>
        <taxon>Lycopodiopsida</taxon>
        <taxon>Selaginellales</taxon>
        <taxon>Selaginellaceae</taxon>
        <taxon>Selaginella</taxon>
    </lineage>
</organism>
<dbReference type="InParanoid" id="D8RU14"/>
<dbReference type="Gramene" id="EFJ24327">
    <property type="protein sequence ID" value="EFJ24327"/>
    <property type="gene ID" value="SELMODRAFT_414929"/>
</dbReference>
<feature type="region of interest" description="Disordered" evidence="2">
    <location>
        <begin position="725"/>
        <end position="744"/>
    </location>
</feature>
<feature type="compositionally biased region" description="Basic and acidic residues" evidence="2">
    <location>
        <begin position="590"/>
        <end position="604"/>
    </location>
</feature>
<keyword evidence="1" id="KW-0175">Coiled coil</keyword>
<evidence type="ECO:0000313" key="4">
    <source>
        <dbReference type="Proteomes" id="UP000001514"/>
    </source>
</evidence>
<dbReference type="KEGG" id="smo:SELMODRAFT_414929"/>
<dbReference type="EMBL" id="GL377590">
    <property type="protein sequence ID" value="EFJ24327.1"/>
    <property type="molecule type" value="Genomic_DNA"/>
</dbReference>
<dbReference type="HOGENOM" id="CLU_013879_0_0_1"/>
<reference evidence="3 4" key="1">
    <citation type="journal article" date="2011" name="Science">
        <title>The Selaginella genome identifies genetic changes associated with the evolution of vascular plants.</title>
        <authorList>
            <person name="Banks J.A."/>
            <person name="Nishiyama T."/>
            <person name="Hasebe M."/>
            <person name="Bowman J.L."/>
            <person name="Gribskov M."/>
            <person name="dePamphilis C."/>
            <person name="Albert V.A."/>
            <person name="Aono N."/>
            <person name="Aoyama T."/>
            <person name="Ambrose B.A."/>
            <person name="Ashton N.W."/>
            <person name="Axtell M.J."/>
            <person name="Barker E."/>
            <person name="Barker M.S."/>
            <person name="Bennetzen J.L."/>
            <person name="Bonawitz N.D."/>
            <person name="Chapple C."/>
            <person name="Cheng C."/>
            <person name="Correa L.G."/>
            <person name="Dacre M."/>
            <person name="DeBarry J."/>
            <person name="Dreyer I."/>
            <person name="Elias M."/>
            <person name="Engstrom E.M."/>
            <person name="Estelle M."/>
            <person name="Feng L."/>
            <person name="Finet C."/>
            <person name="Floyd S.K."/>
            <person name="Frommer W.B."/>
            <person name="Fujita T."/>
            <person name="Gramzow L."/>
            <person name="Gutensohn M."/>
            <person name="Harholt J."/>
            <person name="Hattori M."/>
            <person name="Heyl A."/>
            <person name="Hirai T."/>
            <person name="Hiwatashi Y."/>
            <person name="Ishikawa M."/>
            <person name="Iwata M."/>
            <person name="Karol K.G."/>
            <person name="Koehler B."/>
            <person name="Kolukisaoglu U."/>
            <person name="Kubo M."/>
            <person name="Kurata T."/>
            <person name="Lalonde S."/>
            <person name="Li K."/>
            <person name="Li Y."/>
            <person name="Litt A."/>
            <person name="Lyons E."/>
            <person name="Manning G."/>
            <person name="Maruyama T."/>
            <person name="Michael T.P."/>
            <person name="Mikami K."/>
            <person name="Miyazaki S."/>
            <person name="Morinaga S."/>
            <person name="Murata T."/>
            <person name="Mueller-Roeber B."/>
            <person name="Nelson D.R."/>
            <person name="Obara M."/>
            <person name="Oguri Y."/>
            <person name="Olmstead R.G."/>
            <person name="Onodera N."/>
            <person name="Petersen B.L."/>
            <person name="Pils B."/>
            <person name="Prigge M."/>
            <person name="Rensing S.A."/>
            <person name="Riano-Pachon D.M."/>
            <person name="Roberts A.W."/>
            <person name="Sato Y."/>
            <person name="Scheller H.V."/>
            <person name="Schulz B."/>
            <person name="Schulz C."/>
            <person name="Shakirov E.V."/>
            <person name="Shibagaki N."/>
            <person name="Shinohara N."/>
            <person name="Shippen D.E."/>
            <person name="Soerensen I."/>
            <person name="Sotooka R."/>
            <person name="Sugimoto N."/>
            <person name="Sugita M."/>
            <person name="Sumikawa N."/>
            <person name="Tanurdzic M."/>
            <person name="Theissen G."/>
            <person name="Ulvskov P."/>
            <person name="Wakazuki S."/>
            <person name="Weng J.K."/>
            <person name="Willats W.W."/>
            <person name="Wipf D."/>
            <person name="Wolf P.G."/>
            <person name="Yang L."/>
            <person name="Zimmer A.D."/>
            <person name="Zhu Q."/>
            <person name="Mitros T."/>
            <person name="Hellsten U."/>
            <person name="Loque D."/>
            <person name="Otillar R."/>
            <person name="Salamov A."/>
            <person name="Schmutz J."/>
            <person name="Shapiro H."/>
            <person name="Lindquist E."/>
            <person name="Lucas S."/>
            <person name="Rokhsar D."/>
            <person name="Grigoriev I.V."/>
        </authorList>
    </citation>
    <scope>NUCLEOTIDE SEQUENCE [LARGE SCALE GENOMIC DNA]</scope>
</reference>
<dbReference type="AlphaFoldDB" id="D8RU14"/>
<protein>
    <submittedName>
        <fullName evidence="3">Uncharacterized protein</fullName>
    </submittedName>
</protein>
<gene>
    <name evidence="3" type="ORF">SELMODRAFT_414929</name>
</gene>
<accession>D8RU14</accession>
<dbReference type="Proteomes" id="UP000001514">
    <property type="component" value="Unassembled WGS sequence"/>
</dbReference>
<evidence type="ECO:0000256" key="1">
    <source>
        <dbReference type="SAM" id="Coils"/>
    </source>
</evidence>
<name>D8RU14_SELML</name>
<feature type="region of interest" description="Disordered" evidence="2">
    <location>
        <begin position="562"/>
        <end position="604"/>
    </location>
</feature>
<evidence type="ECO:0000256" key="2">
    <source>
        <dbReference type="SAM" id="MobiDB-lite"/>
    </source>
</evidence>
<keyword evidence="4" id="KW-1185">Reference proteome</keyword>
<evidence type="ECO:0000313" key="3">
    <source>
        <dbReference type="EMBL" id="EFJ24327.1"/>
    </source>
</evidence>